<dbReference type="PROSITE" id="PS51480">
    <property type="entry name" value="DHAL"/>
    <property type="match status" value="1"/>
</dbReference>
<feature type="domain" description="DhaK" evidence="6">
    <location>
        <begin position="15"/>
        <end position="340"/>
    </location>
</feature>
<dbReference type="AlphaFoldDB" id="A0A0X2NKA4"/>
<keyword evidence="2" id="KW-0547">Nucleotide-binding</keyword>
<accession>A0A0X2NKA4</accession>
<keyword evidence="4" id="KW-0067">ATP-binding</keyword>
<dbReference type="InterPro" id="IPR004006">
    <property type="entry name" value="DhaK_dom"/>
</dbReference>
<dbReference type="EMBL" id="FAUH01000007">
    <property type="protein sequence ID" value="CUU65925.1"/>
    <property type="molecule type" value="Genomic_DNA"/>
</dbReference>
<dbReference type="OrthoDB" id="9806345at2"/>
<dbReference type="Pfam" id="PF02733">
    <property type="entry name" value="Dak1"/>
    <property type="match status" value="1"/>
</dbReference>
<organism evidence="7 8">
    <name type="scientific">Corynebacterium variabile</name>
    <dbReference type="NCBI Taxonomy" id="1727"/>
    <lineage>
        <taxon>Bacteria</taxon>
        <taxon>Bacillati</taxon>
        <taxon>Actinomycetota</taxon>
        <taxon>Actinomycetes</taxon>
        <taxon>Mycobacteriales</taxon>
        <taxon>Corynebacteriaceae</taxon>
        <taxon>Corynebacterium</taxon>
    </lineage>
</organism>
<sequence length="567" mass="57664">MASVSPLSPRSFRNDPDSFLPQALGGFVASHPDAIWNTAGYIARRSPVVDVDGNPAVAVISGGGSGHEPMHAGFLGEGMLAAAVPGLMFTSPNAVQVTEATRAADAGRGVVHIVKNYTGDVINFRVARQGLPGIDTREVIVADDVATSSDSGPGRRGTGATILVEKVAGASAFRGDDLDEVTRLARVVAEGSRSMAAALTPGHLPTSGRYTFDLGEEEMEVGVGIHGEAGVDRTDVATAHETVARLAGAVVGDLGLTGGDRVLCLVNGLGATSNLELDLVFDEVLRFLADRGVTVVRSIVGSYVTSVNMAGISVTLTRLDDADGDTVVELIDAPTAAPAWPVTVGVDPEPVDATTVVPEDVPGTAESAVNQWLSDFVSGVVASVDDLTELDRLAGDGDFGTNMQAAFGDLSSPLKGTDAEVLAALASRLFIRAGGTSGAVFGTMFREMATTAARGASAALTAGELAEALTRAADAVTELGGAKPGDRTMVDALVPAAEAARAAAEADPEAAPDLAAVHEAAIAGARSTSEITATKGRASYLGERARGVIDPGALVVAWLFGDAGEMN</sequence>
<dbReference type="PROSITE" id="PS51481">
    <property type="entry name" value="DHAK"/>
    <property type="match status" value="1"/>
</dbReference>
<dbReference type="GO" id="GO:0005829">
    <property type="term" value="C:cytosol"/>
    <property type="evidence" value="ECO:0007669"/>
    <property type="project" value="TreeGrafter"/>
</dbReference>
<dbReference type="SMART" id="SM01120">
    <property type="entry name" value="Dak2"/>
    <property type="match status" value="1"/>
</dbReference>
<evidence type="ECO:0000313" key="7">
    <source>
        <dbReference type="EMBL" id="CUU65925.1"/>
    </source>
</evidence>
<dbReference type="SUPFAM" id="SSF82549">
    <property type="entry name" value="DAK1/DegV-like"/>
    <property type="match status" value="1"/>
</dbReference>
<evidence type="ECO:0000313" key="8">
    <source>
        <dbReference type="Proteomes" id="UP000182498"/>
    </source>
</evidence>
<gene>
    <name evidence="7" type="ORF">CVAR292_01260</name>
</gene>
<evidence type="ECO:0000259" key="5">
    <source>
        <dbReference type="PROSITE" id="PS51480"/>
    </source>
</evidence>
<feature type="domain" description="DhaL" evidence="5">
    <location>
        <begin position="367"/>
        <end position="565"/>
    </location>
</feature>
<dbReference type="NCBIfam" id="NF011049">
    <property type="entry name" value="PRK14479.1"/>
    <property type="match status" value="1"/>
</dbReference>
<evidence type="ECO:0000256" key="3">
    <source>
        <dbReference type="ARBA" id="ARBA00022777"/>
    </source>
</evidence>
<dbReference type="FunFam" id="3.40.50.10440:FF:000001">
    <property type="entry name" value="Dihydroxyacetone kinase, DhaK subunit"/>
    <property type="match status" value="1"/>
</dbReference>
<dbReference type="GO" id="GO:0005524">
    <property type="term" value="F:ATP binding"/>
    <property type="evidence" value="ECO:0007669"/>
    <property type="project" value="UniProtKB-KW"/>
</dbReference>
<keyword evidence="8" id="KW-1185">Reference proteome</keyword>
<keyword evidence="1 7" id="KW-0808">Transferase</keyword>
<dbReference type="InterPro" id="IPR004007">
    <property type="entry name" value="DhaL_dom"/>
</dbReference>
<dbReference type="PANTHER" id="PTHR28629:SF4">
    <property type="entry name" value="TRIOKINASE_FMN CYCLASE"/>
    <property type="match status" value="1"/>
</dbReference>
<evidence type="ECO:0000259" key="6">
    <source>
        <dbReference type="PROSITE" id="PS51481"/>
    </source>
</evidence>
<dbReference type="GO" id="GO:0004371">
    <property type="term" value="F:glycerone kinase activity"/>
    <property type="evidence" value="ECO:0007669"/>
    <property type="project" value="UniProtKB-EC"/>
</dbReference>
<proteinExistence type="predicted"/>
<dbReference type="Gene3D" id="3.30.1180.20">
    <property type="entry name" value="Dihydroxyacetone kinase, domain 2"/>
    <property type="match status" value="1"/>
</dbReference>
<evidence type="ECO:0000256" key="4">
    <source>
        <dbReference type="ARBA" id="ARBA00022840"/>
    </source>
</evidence>
<dbReference type="Gene3D" id="3.40.50.10440">
    <property type="entry name" value="Dihydroxyacetone kinase, domain 1"/>
    <property type="match status" value="1"/>
</dbReference>
<reference evidence="8" key="1">
    <citation type="submission" date="2015-11" db="EMBL/GenBank/DDBJ databases">
        <authorList>
            <person name="Dugat-Bony E."/>
        </authorList>
    </citation>
    <scope>NUCLEOTIDE SEQUENCE [LARGE SCALE GENOMIC DNA]</scope>
    <source>
        <strain evidence="8">Mu292</strain>
    </source>
</reference>
<dbReference type="EC" id="2.7.1.29" evidence="7"/>
<evidence type="ECO:0000256" key="1">
    <source>
        <dbReference type="ARBA" id="ARBA00022679"/>
    </source>
</evidence>
<dbReference type="Pfam" id="PF02734">
    <property type="entry name" value="Dak2"/>
    <property type="match status" value="1"/>
</dbReference>
<dbReference type="InterPro" id="IPR012737">
    <property type="entry name" value="DhaK_L_YcgS"/>
</dbReference>
<keyword evidence="3 7" id="KW-0418">Kinase</keyword>
<dbReference type="InterPro" id="IPR050861">
    <property type="entry name" value="Dihydroxyacetone_Kinase"/>
</dbReference>
<dbReference type="Gene3D" id="1.25.40.340">
    <property type="match status" value="1"/>
</dbReference>
<dbReference type="NCBIfam" id="TIGR02365">
    <property type="entry name" value="dha_L_ycgS"/>
    <property type="match status" value="1"/>
</dbReference>
<name>A0A0X2NKA4_9CORY</name>
<dbReference type="Proteomes" id="UP000182498">
    <property type="component" value="Unassembled WGS sequence"/>
</dbReference>
<dbReference type="PANTHER" id="PTHR28629">
    <property type="entry name" value="TRIOKINASE/FMN CYCLASE"/>
    <property type="match status" value="1"/>
</dbReference>
<protein>
    <submittedName>
        <fullName evidence="7">Homodimeric dihydroxyacetone kinase</fullName>
        <ecNumber evidence="7">2.7.1.29</ecNumber>
    </submittedName>
</protein>
<dbReference type="RefSeq" id="WP_073883923.1">
    <property type="nucleotide sequence ID" value="NZ_FAUH01000007.1"/>
</dbReference>
<dbReference type="GO" id="GO:0019563">
    <property type="term" value="P:glycerol catabolic process"/>
    <property type="evidence" value="ECO:0007669"/>
    <property type="project" value="TreeGrafter"/>
</dbReference>
<dbReference type="InterPro" id="IPR036117">
    <property type="entry name" value="DhaL_dom_sf"/>
</dbReference>
<dbReference type="FunFam" id="1.25.40.340:FF:000002">
    <property type="entry name" value="Dihydroxyacetone kinase, L subunit"/>
    <property type="match status" value="1"/>
</dbReference>
<dbReference type="SUPFAM" id="SSF101473">
    <property type="entry name" value="DhaL-like"/>
    <property type="match status" value="1"/>
</dbReference>
<evidence type="ECO:0000256" key="2">
    <source>
        <dbReference type="ARBA" id="ARBA00022741"/>
    </source>
</evidence>